<proteinExistence type="predicted"/>
<dbReference type="SUPFAM" id="SSF56112">
    <property type="entry name" value="Protein kinase-like (PK-like)"/>
    <property type="match status" value="1"/>
</dbReference>
<dbReference type="EMBL" id="JBBNAE010000003">
    <property type="protein sequence ID" value="KAK9136570.1"/>
    <property type="molecule type" value="Genomic_DNA"/>
</dbReference>
<feature type="compositionally biased region" description="Polar residues" evidence="13">
    <location>
        <begin position="69"/>
        <end position="87"/>
    </location>
</feature>
<dbReference type="Proteomes" id="UP001417504">
    <property type="component" value="Unassembled WGS sequence"/>
</dbReference>
<dbReference type="GO" id="GO:0035556">
    <property type="term" value="P:intracellular signal transduction"/>
    <property type="evidence" value="ECO:0007669"/>
    <property type="project" value="TreeGrafter"/>
</dbReference>
<feature type="region of interest" description="Disordered" evidence="13">
    <location>
        <begin position="39"/>
        <end position="118"/>
    </location>
</feature>
<evidence type="ECO:0000256" key="9">
    <source>
        <dbReference type="ARBA" id="ARBA00022777"/>
    </source>
</evidence>
<evidence type="ECO:0000256" key="2">
    <source>
        <dbReference type="ARBA" id="ARBA00004496"/>
    </source>
</evidence>
<dbReference type="EC" id="2.7.11.1" evidence="3"/>
<keyword evidence="6" id="KW-0723">Serine/threonine-protein kinase</keyword>
<keyword evidence="5" id="KW-0963">Cytoplasm</keyword>
<evidence type="ECO:0000256" key="1">
    <source>
        <dbReference type="ARBA" id="ARBA00004286"/>
    </source>
</evidence>
<comment type="catalytic activity">
    <reaction evidence="12">
        <text>L-seryl-[protein] + ATP = O-phospho-L-seryl-[protein] + ADP + H(+)</text>
        <dbReference type="Rhea" id="RHEA:17989"/>
        <dbReference type="Rhea" id="RHEA-COMP:9863"/>
        <dbReference type="Rhea" id="RHEA-COMP:11604"/>
        <dbReference type="ChEBI" id="CHEBI:15378"/>
        <dbReference type="ChEBI" id="CHEBI:29999"/>
        <dbReference type="ChEBI" id="CHEBI:30616"/>
        <dbReference type="ChEBI" id="CHEBI:83421"/>
        <dbReference type="ChEBI" id="CHEBI:456216"/>
        <dbReference type="EC" id="2.7.11.1"/>
    </reaction>
</comment>
<evidence type="ECO:0000313" key="16">
    <source>
        <dbReference type="Proteomes" id="UP001417504"/>
    </source>
</evidence>
<keyword evidence="8" id="KW-0547">Nucleotide-binding</keyword>
<feature type="domain" description="Serine/threonine-protein kinase haspin C-terminal" evidence="14">
    <location>
        <begin position="554"/>
        <end position="637"/>
    </location>
</feature>
<feature type="compositionally biased region" description="Basic and acidic residues" evidence="13">
    <location>
        <begin position="88"/>
        <end position="98"/>
    </location>
</feature>
<keyword evidence="4" id="KW-0158">Chromosome</keyword>
<evidence type="ECO:0000259" key="14">
    <source>
        <dbReference type="SMART" id="SM01331"/>
    </source>
</evidence>
<organism evidence="15 16">
    <name type="scientific">Stephania japonica</name>
    <dbReference type="NCBI Taxonomy" id="461633"/>
    <lineage>
        <taxon>Eukaryota</taxon>
        <taxon>Viridiplantae</taxon>
        <taxon>Streptophyta</taxon>
        <taxon>Embryophyta</taxon>
        <taxon>Tracheophyta</taxon>
        <taxon>Spermatophyta</taxon>
        <taxon>Magnoliopsida</taxon>
        <taxon>Ranunculales</taxon>
        <taxon>Menispermaceae</taxon>
        <taxon>Menispermoideae</taxon>
        <taxon>Cissampelideae</taxon>
        <taxon>Stephania</taxon>
    </lineage>
</organism>
<protein>
    <recommendedName>
        <fullName evidence="3">non-specific serine/threonine protein kinase</fullName>
        <ecNumber evidence="3">2.7.11.1</ecNumber>
    </recommendedName>
</protein>
<evidence type="ECO:0000256" key="3">
    <source>
        <dbReference type="ARBA" id="ARBA00012513"/>
    </source>
</evidence>
<evidence type="ECO:0000256" key="5">
    <source>
        <dbReference type="ARBA" id="ARBA00022490"/>
    </source>
</evidence>
<dbReference type="GO" id="GO:0005737">
    <property type="term" value="C:cytoplasm"/>
    <property type="evidence" value="ECO:0007669"/>
    <property type="project" value="UniProtKB-SubCell"/>
</dbReference>
<evidence type="ECO:0000256" key="11">
    <source>
        <dbReference type="ARBA" id="ARBA00047899"/>
    </source>
</evidence>
<dbReference type="Pfam" id="PF12330">
    <property type="entry name" value="Haspin_kinase"/>
    <property type="match status" value="1"/>
</dbReference>
<dbReference type="SMART" id="SM01331">
    <property type="entry name" value="DUF3635"/>
    <property type="match status" value="1"/>
</dbReference>
<dbReference type="GO" id="GO:0005524">
    <property type="term" value="F:ATP binding"/>
    <property type="evidence" value="ECO:0007669"/>
    <property type="project" value="UniProtKB-KW"/>
</dbReference>
<keyword evidence="7" id="KW-0808">Transferase</keyword>
<keyword evidence="16" id="KW-1185">Reference proteome</keyword>
<dbReference type="InterPro" id="IPR024604">
    <property type="entry name" value="GSG2_C"/>
</dbReference>
<dbReference type="GO" id="GO:0000278">
    <property type="term" value="P:mitotic cell cycle"/>
    <property type="evidence" value="ECO:0007669"/>
    <property type="project" value="TreeGrafter"/>
</dbReference>
<dbReference type="GO" id="GO:0005634">
    <property type="term" value="C:nucleus"/>
    <property type="evidence" value="ECO:0007669"/>
    <property type="project" value="TreeGrafter"/>
</dbReference>
<dbReference type="Gene3D" id="3.30.200.20">
    <property type="entry name" value="Phosphorylase Kinase, domain 1"/>
    <property type="match status" value="1"/>
</dbReference>
<evidence type="ECO:0000256" key="8">
    <source>
        <dbReference type="ARBA" id="ARBA00022741"/>
    </source>
</evidence>
<dbReference type="PANTHER" id="PTHR24419">
    <property type="entry name" value="INTERLEUKIN-1 RECEPTOR-ASSOCIATED KINASE"/>
    <property type="match status" value="1"/>
</dbReference>
<accession>A0AAP0PDF8</accession>
<evidence type="ECO:0000256" key="13">
    <source>
        <dbReference type="SAM" id="MobiDB-lite"/>
    </source>
</evidence>
<dbReference type="GO" id="GO:0005694">
    <property type="term" value="C:chromosome"/>
    <property type="evidence" value="ECO:0007669"/>
    <property type="project" value="UniProtKB-SubCell"/>
</dbReference>
<dbReference type="AlphaFoldDB" id="A0AAP0PDF8"/>
<comment type="catalytic activity">
    <reaction evidence="11">
        <text>L-threonyl-[protein] + ATP = O-phospho-L-threonyl-[protein] + ADP + H(+)</text>
        <dbReference type="Rhea" id="RHEA:46608"/>
        <dbReference type="Rhea" id="RHEA-COMP:11060"/>
        <dbReference type="Rhea" id="RHEA-COMP:11605"/>
        <dbReference type="ChEBI" id="CHEBI:15378"/>
        <dbReference type="ChEBI" id="CHEBI:30013"/>
        <dbReference type="ChEBI" id="CHEBI:30616"/>
        <dbReference type="ChEBI" id="CHEBI:61977"/>
        <dbReference type="ChEBI" id="CHEBI:456216"/>
        <dbReference type="EC" id="2.7.11.1"/>
    </reaction>
</comment>
<evidence type="ECO:0000256" key="10">
    <source>
        <dbReference type="ARBA" id="ARBA00022840"/>
    </source>
</evidence>
<comment type="caution">
    <text evidence="15">The sequence shown here is derived from an EMBL/GenBank/DDBJ whole genome shotgun (WGS) entry which is preliminary data.</text>
</comment>
<keyword evidence="10" id="KW-0067">ATP-binding</keyword>
<dbReference type="PANTHER" id="PTHR24419:SF18">
    <property type="entry name" value="SERINE_THREONINE-PROTEIN KINASE HASPIN"/>
    <property type="match status" value="1"/>
</dbReference>
<dbReference type="FunFam" id="3.30.200.20:FF:000605">
    <property type="entry name" value="Serine/threonine-protein kinase haspin-like protein"/>
    <property type="match status" value="1"/>
</dbReference>
<dbReference type="FunFam" id="1.10.510.10:FF:000401">
    <property type="entry name" value="serine/threonine-protein kinase haspin"/>
    <property type="match status" value="1"/>
</dbReference>
<evidence type="ECO:0000256" key="7">
    <source>
        <dbReference type="ARBA" id="ARBA00022679"/>
    </source>
</evidence>
<name>A0AAP0PDF8_9MAGN</name>
<gene>
    <name evidence="15" type="ORF">Sjap_007164</name>
</gene>
<feature type="compositionally biased region" description="Basic residues" evidence="13">
    <location>
        <begin position="99"/>
        <end position="109"/>
    </location>
</feature>
<reference evidence="15 16" key="1">
    <citation type="submission" date="2024-01" db="EMBL/GenBank/DDBJ databases">
        <title>Genome assemblies of Stephania.</title>
        <authorList>
            <person name="Yang L."/>
        </authorList>
    </citation>
    <scope>NUCLEOTIDE SEQUENCE [LARGE SCALE GENOMIC DNA]</scope>
    <source>
        <strain evidence="15">QJT</strain>
        <tissue evidence="15">Leaf</tissue>
    </source>
</reference>
<keyword evidence="9" id="KW-0418">Kinase</keyword>
<evidence type="ECO:0000256" key="12">
    <source>
        <dbReference type="ARBA" id="ARBA00048679"/>
    </source>
</evidence>
<dbReference type="GO" id="GO:0072354">
    <property type="term" value="F:histone H3T3 kinase activity"/>
    <property type="evidence" value="ECO:0007669"/>
    <property type="project" value="TreeGrafter"/>
</dbReference>
<feature type="compositionally biased region" description="Basic and acidic residues" evidence="13">
    <location>
        <begin position="41"/>
        <end position="50"/>
    </location>
</feature>
<evidence type="ECO:0000313" key="15">
    <source>
        <dbReference type="EMBL" id="KAK9136570.1"/>
    </source>
</evidence>
<sequence length="646" mass="72775">MGSPTSNHGAADLWAEIVATEAESDPQQNPEVAVIYRRRGRAGDVRKDAQINRQNQWESRPTLAPNKRVSWNRSLNTRGRSSISISSDVDHRAQLKQKEAKKKSKHAPPNRRIPLPPPRYEKEKEYFREVDAVELIEESPSPKNFVTWAEGLENDQLPFPHLSTRLGKWLASKKLDLSYGPSGSLFNIMENPVLQSESSVSTNEKTPERPKKLFSAVSSFENRVDTSTIDINLVESHACSQRNNKEPVAIADQSCVYIEEAIKRLSLSPQPALLHVDQRDPFASLLRVCNQSTPSRLIDVLTQCCDPGSVVKVGEGTYGEAFIAGATVCKVVPIDGDLRVNGEMQKRSAELLEEVLLSRTLNHLRGHAQNACTSFIETIDLKVCQGSYDAALIRAWEDWDIRHGSENDHPRDFPETQCYVAFVLAHGGKDLESFVLLNFDEARSLIIQVTAGLAVAEAAYEFEHRDLHWGNILLSRKEGAVMSFTLEGRQMLVKTFGLSVSMIDFTLSRINTGTSLSTHQRYLNGIAAVIKLLQWIRVSSTGEAIHFLDLSRDPELFEGPKGDRQAETYRKMREVTEEYWEGSFPKTNVLWLQYLVDILLLKKSFKRASSDERELRSLKKRLSNYSSAKEAIFDPFFSSLLTDQSI</sequence>
<dbReference type="InterPro" id="IPR011009">
    <property type="entry name" value="Kinase-like_dom_sf"/>
</dbReference>
<evidence type="ECO:0000256" key="6">
    <source>
        <dbReference type="ARBA" id="ARBA00022527"/>
    </source>
</evidence>
<dbReference type="Gene3D" id="1.10.510.10">
    <property type="entry name" value="Transferase(Phosphotransferase) domain 1"/>
    <property type="match status" value="1"/>
</dbReference>
<comment type="subcellular location">
    <subcellularLocation>
        <location evidence="1">Chromosome</location>
    </subcellularLocation>
    <subcellularLocation>
        <location evidence="2">Cytoplasm</location>
    </subcellularLocation>
</comment>
<evidence type="ECO:0000256" key="4">
    <source>
        <dbReference type="ARBA" id="ARBA00022454"/>
    </source>
</evidence>